<protein>
    <submittedName>
        <fullName evidence="4">Ribosome biogenesis protein ytm1</fullName>
    </submittedName>
</protein>
<name>A0ABR4NCF7_9FUNG</name>
<reference evidence="4 5" key="1">
    <citation type="submission" date="2023-09" db="EMBL/GenBank/DDBJ databases">
        <title>Pangenome analysis of Batrachochytrium dendrobatidis and related Chytrids.</title>
        <authorList>
            <person name="Yacoub M.N."/>
            <person name="Stajich J.E."/>
            <person name="James T.Y."/>
        </authorList>
    </citation>
    <scope>NUCLEOTIDE SEQUENCE [LARGE SCALE GENOMIC DNA]</scope>
    <source>
        <strain evidence="4 5">JEL0888</strain>
    </source>
</reference>
<accession>A0ABR4NCF7</accession>
<organism evidence="4 5">
    <name type="scientific">Polyrhizophydium stewartii</name>
    <dbReference type="NCBI Taxonomy" id="2732419"/>
    <lineage>
        <taxon>Eukaryota</taxon>
        <taxon>Fungi</taxon>
        <taxon>Fungi incertae sedis</taxon>
        <taxon>Chytridiomycota</taxon>
        <taxon>Chytridiomycota incertae sedis</taxon>
        <taxon>Chytridiomycetes</taxon>
        <taxon>Rhizophydiales</taxon>
        <taxon>Rhizophydiales incertae sedis</taxon>
        <taxon>Polyrhizophydium</taxon>
    </lineage>
</organism>
<keyword evidence="5" id="KW-1185">Reference proteome</keyword>
<sequence length="849" mass="90454">MHGAAAPDAAPAADPHAAAAALLRAVLAPDAPLATDPQSTLAAAITAAAPETWPLALKLVELEILDTKMEIESDVETHQDAFRSSFAECLDLTAQAQALVDAVDAASSLVDGPEGLLVSVESTNAEIRRVTAELRATAERQSLLNELAGIKQQLDLYDDHLLAGRYKESTLALLRLNKAIKNASLLDAESRKSLQDHCQTMQSGLEQTLDHAISSALSVTHSDLTVCITLLDSISFGTGVPDISTTSALASAAALGILQRLLKPFVYSLNKHLLVPLADAATSQQFVVVSNHPEHESGDATPTDKRVHKLVLAVHPSRRSSPMQEDLASDQLHADGACDELPTVVYGALARFLAGFLTNAKVPAAAAAPVLQAIGGTALARFEQATIDHSLVPRLPAKAVELQGYIDRFRPPCAEFVAELDRLGIASAADSALDAFFRDIEAHFGDRAAAVALAHARTLVTGTDFDTVTVGAAPAKPPTAFPPDPLLAFPRCSIRKVVLQLTQLLDELLGNSAQLGPRGAAALIRGVRDMVDFSRSSVVSVLHSPSPSLSNLPPHLAMVLHNDCMWLAHWCMLAGPRHSRSVLLSIESRGDDGSHSRPVLQFVDLSGPLTNLAKEVFRKQQRAQQANIDECFAEASGFDCLEPHRVDAVQRAFRQVIYQIRHIHKVYAAVLPARMTLAATGQLVGHACANITAGIQRLPDIGQDESATLAACIETLGSLRSLFVIDDRLGTVIVPPSPSSSPASTSPARADNAAEASHTQNGASGSGNSTDDVSMIAQFTDRHFAKCVTLGALLNWNLARIMEAFRAGDLRDFGVQELAKLIRALFSDTPLRERSLAEIARGHPMILPQ</sequence>
<dbReference type="InterPro" id="IPR048343">
    <property type="entry name" value="ZW10_C"/>
</dbReference>
<dbReference type="InterPro" id="IPR046362">
    <property type="entry name" value="Zw10/DSL1_C_sf"/>
</dbReference>
<comment type="caution">
    <text evidence="4">The sequence shown here is derived from an EMBL/GenBank/DDBJ whole genome shotgun (WGS) entry which is preliminary data.</text>
</comment>
<evidence type="ECO:0000313" key="4">
    <source>
        <dbReference type="EMBL" id="KAL2917229.1"/>
    </source>
</evidence>
<feature type="domain" description="Centromere/kinetochore protein zw10 middle" evidence="2">
    <location>
        <begin position="359"/>
        <end position="459"/>
    </location>
</feature>
<feature type="compositionally biased region" description="Polar residues" evidence="1">
    <location>
        <begin position="757"/>
        <end position="769"/>
    </location>
</feature>
<evidence type="ECO:0000313" key="5">
    <source>
        <dbReference type="Proteomes" id="UP001527925"/>
    </source>
</evidence>
<feature type="domain" description="Centromere/kinetochore protein zw10 C-terminal" evidence="3">
    <location>
        <begin position="487"/>
        <end position="628"/>
    </location>
</feature>
<feature type="region of interest" description="Disordered" evidence="1">
    <location>
        <begin position="735"/>
        <end position="769"/>
    </location>
</feature>
<proteinExistence type="predicted"/>
<evidence type="ECO:0000256" key="1">
    <source>
        <dbReference type="SAM" id="MobiDB-lite"/>
    </source>
</evidence>
<evidence type="ECO:0000259" key="3">
    <source>
        <dbReference type="Pfam" id="PF20666"/>
    </source>
</evidence>
<dbReference type="PANTHER" id="PTHR12205:SF0">
    <property type="entry name" value="CENTROMERE_KINETOCHORE PROTEIN ZW10 HOMOLOG"/>
    <property type="match status" value="1"/>
</dbReference>
<dbReference type="Pfam" id="PF20666">
    <property type="entry name" value="ZW10_C"/>
    <property type="match status" value="1"/>
</dbReference>
<gene>
    <name evidence="4" type="primary">YTM1_1</name>
    <name evidence="4" type="ORF">HK105_203294</name>
</gene>
<evidence type="ECO:0000259" key="2">
    <source>
        <dbReference type="Pfam" id="PF20665"/>
    </source>
</evidence>
<dbReference type="InterPro" id="IPR048344">
    <property type="entry name" value="Zw10_middle"/>
</dbReference>
<dbReference type="Gene3D" id="1.10.357.150">
    <property type="match status" value="1"/>
</dbReference>
<dbReference type="PANTHER" id="PTHR12205">
    <property type="entry name" value="CENTROMERE/KINETOCHORE PROTEIN ZW10"/>
    <property type="match status" value="1"/>
</dbReference>
<dbReference type="EMBL" id="JADGIZ020000012">
    <property type="protein sequence ID" value="KAL2917229.1"/>
    <property type="molecule type" value="Genomic_DNA"/>
</dbReference>
<dbReference type="Proteomes" id="UP001527925">
    <property type="component" value="Unassembled WGS sequence"/>
</dbReference>
<dbReference type="Pfam" id="PF20665">
    <property type="entry name" value="Zw10_middle"/>
    <property type="match status" value="1"/>
</dbReference>